<keyword evidence="2" id="KW-1185">Reference proteome</keyword>
<dbReference type="Proteomes" id="UP001596174">
    <property type="component" value="Unassembled WGS sequence"/>
</dbReference>
<dbReference type="EMBL" id="JBHSQJ010000189">
    <property type="protein sequence ID" value="MFC5911666.1"/>
    <property type="molecule type" value="Genomic_DNA"/>
</dbReference>
<name>A0ABW1GCT1_9ACTN</name>
<gene>
    <name evidence="1" type="ORF">ACFP3V_31240</name>
</gene>
<dbReference type="RefSeq" id="WP_380591039.1">
    <property type="nucleotide sequence ID" value="NZ_JBHSQJ010000189.1"/>
</dbReference>
<proteinExistence type="predicted"/>
<feature type="non-terminal residue" evidence="1">
    <location>
        <position position="1"/>
    </location>
</feature>
<evidence type="ECO:0000313" key="2">
    <source>
        <dbReference type="Proteomes" id="UP001596174"/>
    </source>
</evidence>
<comment type="caution">
    <text evidence="1">The sequence shown here is derived from an EMBL/GenBank/DDBJ whole genome shotgun (WGS) entry which is preliminary data.</text>
</comment>
<evidence type="ECO:0008006" key="3">
    <source>
        <dbReference type="Google" id="ProtNLM"/>
    </source>
</evidence>
<evidence type="ECO:0000313" key="1">
    <source>
        <dbReference type="EMBL" id="MFC5911666.1"/>
    </source>
</evidence>
<organism evidence="1 2">
    <name type="scientific">Streptacidiphilus monticola</name>
    <dbReference type="NCBI Taxonomy" id="2161674"/>
    <lineage>
        <taxon>Bacteria</taxon>
        <taxon>Bacillati</taxon>
        <taxon>Actinomycetota</taxon>
        <taxon>Actinomycetes</taxon>
        <taxon>Kitasatosporales</taxon>
        <taxon>Streptomycetaceae</taxon>
        <taxon>Streptacidiphilus</taxon>
    </lineage>
</organism>
<sequence length="116" mass="12770">AERREPSDVLIDSVIAWESLFGTKDGEPTFRVTMCIAKLLEGSVESRLALKARLGKIYSLRSKVVHGSGMIDQKEIPMCHEALDVAVRLLKVLIAERPDIITLADGAARSARLLLE</sequence>
<reference evidence="2" key="1">
    <citation type="journal article" date="2019" name="Int. J. Syst. Evol. Microbiol.">
        <title>The Global Catalogue of Microorganisms (GCM) 10K type strain sequencing project: providing services to taxonomists for standard genome sequencing and annotation.</title>
        <authorList>
            <consortium name="The Broad Institute Genomics Platform"/>
            <consortium name="The Broad Institute Genome Sequencing Center for Infectious Disease"/>
            <person name="Wu L."/>
            <person name="Ma J."/>
        </authorList>
    </citation>
    <scope>NUCLEOTIDE SEQUENCE [LARGE SCALE GENOMIC DNA]</scope>
    <source>
        <strain evidence="2">JCM 4816</strain>
    </source>
</reference>
<protein>
    <recommendedName>
        <fullName evidence="3">Apea-like HEPN domain-containing protein</fullName>
    </recommendedName>
</protein>
<accession>A0ABW1GCT1</accession>